<feature type="transmembrane region" description="Helical" evidence="5">
    <location>
        <begin position="634"/>
        <end position="654"/>
    </location>
</feature>
<evidence type="ECO:0008006" key="10">
    <source>
        <dbReference type="Google" id="ProtNLM"/>
    </source>
</evidence>
<feature type="transmembrane region" description="Helical" evidence="5">
    <location>
        <begin position="148"/>
        <end position="170"/>
    </location>
</feature>
<feature type="transmembrane region" description="Helical" evidence="5">
    <location>
        <begin position="918"/>
        <end position="943"/>
    </location>
</feature>
<evidence type="ECO:0000256" key="4">
    <source>
        <dbReference type="ARBA" id="ARBA00023136"/>
    </source>
</evidence>
<comment type="subcellular location">
    <subcellularLocation>
        <location evidence="1">Membrane</location>
        <topology evidence="1">Multi-pass membrane protein</topology>
    </subcellularLocation>
</comment>
<feature type="transmembrane region" description="Helical" evidence="5">
    <location>
        <begin position="701"/>
        <end position="722"/>
    </location>
</feature>
<feature type="transmembrane region" description="Helical" evidence="5">
    <location>
        <begin position="352"/>
        <end position="370"/>
    </location>
</feature>
<evidence type="ECO:0000256" key="2">
    <source>
        <dbReference type="ARBA" id="ARBA00022692"/>
    </source>
</evidence>
<feature type="transmembrane region" description="Helical" evidence="5">
    <location>
        <begin position="766"/>
        <end position="787"/>
    </location>
</feature>
<evidence type="ECO:0000259" key="6">
    <source>
        <dbReference type="Pfam" id="PF06813"/>
    </source>
</evidence>
<keyword evidence="9" id="KW-1185">Reference proteome</keyword>
<feature type="transmembrane region" description="Helical" evidence="5">
    <location>
        <begin position="482"/>
        <end position="502"/>
    </location>
</feature>
<dbReference type="InterPro" id="IPR036259">
    <property type="entry name" value="MFS_trans_sf"/>
</dbReference>
<dbReference type="InterPro" id="IPR056555">
    <property type="entry name" value="NFD4_C"/>
</dbReference>
<dbReference type="Pfam" id="PF06813">
    <property type="entry name" value="Nodulin-like"/>
    <property type="match status" value="2"/>
</dbReference>
<protein>
    <recommendedName>
        <fullName evidence="10">Nodulin-like domain-containing protein</fullName>
    </recommendedName>
</protein>
<dbReference type="Proteomes" id="UP000824890">
    <property type="component" value="Unassembled WGS sequence"/>
</dbReference>
<feature type="transmembrane region" description="Helical" evidence="5">
    <location>
        <begin position="116"/>
        <end position="142"/>
    </location>
</feature>
<feature type="transmembrane region" description="Helical" evidence="5">
    <location>
        <begin position="86"/>
        <end position="104"/>
    </location>
</feature>
<feature type="domain" description="Nodulin-like" evidence="6">
    <location>
        <begin position="530"/>
        <end position="783"/>
    </location>
</feature>
<keyword evidence="4 5" id="KW-0472">Membrane</keyword>
<dbReference type="Pfam" id="PF23262">
    <property type="entry name" value="NFD4_C"/>
    <property type="match status" value="2"/>
</dbReference>
<name>A0ABQ8DLW0_BRANA</name>
<dbReference type="SUPFAM" id="SSF103473">
    <property type="entry name" value="MFS general substrate transporter"/>
    <property type="match status" value="3"/>
</dbReference>
<evidence type="ECO:0000313" key="8">
    <source>
        <dbReference type="EMBL" id="KAH0930298.1"/>
    </source>
</evidence>
<evidence type="ECO:0000256" key="5">
    <source>
        <dbReference type="SAM" id="Phobius"/>
    </source>
</evidence>
<feature type="transmembrane region" description="Helical" evidence="5">
    <location>
        <begin position="604"/>
        <end position="628"/>
    </location>
</feature>
<evidence type="ECO:0000256" key="1">
    <source>
        <dbReference type="ARBA" id="ARBA00004141"/>
    </source>
</evidence>
<feature type="transmembrane region" description="Helical" evidence="5">
    <location>
        <begin position="390"/>
        <end position="423"/>
    </location>
</feature>
<organism evidence="8 9">
    <name type="scientific">Brassica napus</name>
    <name type="common">Rape</name>
    <dbReference type="NCBI Taxonomy" id="3708"/>
    <lineage>
        <taxon>Eukaryota</taxon>
        <taxon>Viridiplantae</taxon>
        <taxon>Streptophyta</taxon>
        <taxon>Embryophyta</taxon>
        <taxon>Tracheophyta</taxon>
        <taxon>Spermatophyta</taxon>
        <taxon>Magnoliopsida</taxon>
        <taxon>eudicotyledons</taxon>
        <taxon>Gunneridae</taxon>
        <taxon>Pentapetalae</taxon>
        <taxon>rosids</taxon>
        <taxon>malvids</taxon>
        <taxon>Brassicales</taxon>
        <taxon>Brassicaceae</taxon>
        <taxon>Brassiceae</taxon>
        <taxon>Brassica</taxon>
    </lineage>
</organism>
<feature type="transmembrane region" description="Helical" evidence="5">
    <location>
        <begin position="214"/>
        <end position="235"/>
    </location>
</feature>
<feature type="domain" description="NFD4 C-terminal" evidence="7">
    <location>
        <begin position="826"/>
        <end position="989"/>
    </location>
</feature>
<feature type="transmembrane region" description="Helical" evidence="5">
    <location>
        <begin position="247"/>
        <end position="267"/>
    </location>
</feature>
<feature type="non-terminal residue" evidence="8">
    <location>
        <position position="1"/>
    </location>
</feature>
<feature type="transmembrane region" description="Helical" evidence="5">
    <location>
        <begin position="734"/>
        <end position="754"/>
    </location>
</feature>
<evidence type="ECO:0000259" key="7">
    <source>
        <dbReference type="Pfam" id="PF23262"/>
    </source>
</evidence>
<proteinExistence type="predicted"/>
<feature type="transmembrane region" description="Helical" evidence="5">
    <location>
        <begin position="573"/>
        <end position="592"/>
    </location>
</feature>
<feature type="transmembrane region" description="Helical" evidence="5">
    <location>
        <begin position="531"/>
        <end position="553"/>
    </location>
</feature>
<dbReference type="Gene3D" id="1.20.1250.20">
    <property type="entry name" value="MFS general substrate transporter like domains"/>
    <property type="match status" value="2"/>
</dbReference>
<feature type="transmembrane region" description="Helical" evidence="5">
    <location>
        <begin position="319"/>
        <end position="340"/>
    </location>
</feature>
<feature type="transmembrane region" description="Helical" evidence="5">
    <location>
        <begin position="444"/>
        <end position="462"/>
    </location>
</feature>
<sequence length="999" mass="109140">RKMEIANTKWVAAAASIWIQSFTGASYTFGIYSSLLKSSQSYDQSTLDTVSVCKDIGANVGILSGLFYTAVASGRSGNGRFFSGPWVVIFVGLLQWFVGYGFIWMATSGVIERPPVAVMCFFMFLAGHCQPFFNTAIVVTAVRNFSDYGGTAVGIMKGYIGLSGAVLVQMYHIFCKGDPTNYLLLLAVVPSLLILTTMPFVRTYDTVIANDKKHLNGLSTISLIIVTYLMIVILVENIIGMSMTMKICSFTILVLLLASPLLVAVRAHREEKDRFMSLDFPVTEKTTLLDAPKLNPSPDVNVVMSNDMDVLQAIRTTNFWLLFTAMLCGMGSGLATVNNIRQVGESLRYSTVQLNSLVSLWSIWNFLGRFGSGYISDAYLHSHGWPRPVFMAITLTLMAIGHVVMASGLLGSLYIGSLIVGLAYGSQWALMPTITSEIFGIRHMGTIFYTISIASPVIGYLYDQVASVDDHSCYGNHCFSTSFVIMAAMAMLGSLVAFVLFLRTKKFYATLVAKRILKLTERAMERVNTKWVAAAASIWIQSFSGATYTFAIYSSILKSSQSYDQSTLDFVSVFKDIGGTLGIFSGLLYTAMASTPHGRGRGPWVVVFVGLVQWFLGFFFMWASVVGLIPKPPVAVMCLFVFLAGHSLPFFNTASVVTAARNFSDYGGTAVGIMQGFLGLSGAILIQLYHAVSGEGNPATFILLLAIVPTLVIFLTMPFVRVYETVRTSDKKHLDGLSVISLIIAAYLMLVITVQNVLGLTRSVQILSFVLVLLLLASPLLVAVRALREEKQMALDHPVLDTSVFLISPSSNIFPGESLRYSTVQLNSLVSLWSIWNFLGRFGAGYISDTFLHKHSWPRPVFMAITLGVMAVGHIVVASGLQGSLYVGSVLIGMAYGSQWSLMPTITSEIFGIRHMGTIYFTISIAGPVGSYLLSVKVIGYFYDKVASEVDNSCCGSQCFRTSFVIMASVALFGSLVASVLLFRTKKFYKKLVAKRSLK</sequence>
<dbReference type="PANTHER" id="PTHR21576">
    <property type="entry name" value="UNCHARACTERIZED NODULIN-LIKE PROTEIN"/>
    <property type="match status" value="1"/>
</dbReference>
<feature type="domain" description="NFD4 C-terminal" evidence="7">
    <location>
        <begin position="308"/>
        <end position="509"/>
    </location>
</feature>
<feature type="transmembrane region" description="Helical" evidence="5">
    <location>
        <begin position="182"/>
        <end position="202"/>
    </location>
</feature>
<gene>
    <name evidence="8" type="ORF">HID58_016025</name>
</gene>
<evidence type="ECO:0000256" key="3">
    <source>
        <dbReference type="ARBA" id="ARBA00022989"/>
    </source>
</evidence>
<feature type="transmembrane region" description="Helical" evidence="5">
    <location>
        <begin position="666"/>
        <end position="689"/>
    </location>
</feature>
<feature type="transmembrane region" description="Helical" evidence="5">
    <location>
        <begin position="12"/>
        <end position="32"/>
    </location>
</feature>
<feature type="transmembrane region" description="Helical" evidence="5">
    <location>
        <begin position="963"/>
        <end position="983"/>
    </location>
</feature>
<accession>A0ABQ8DLW0</accession>
<dbReference type="EMBL" id="JAGKQM010000004">
    <property type="protein sequence ID" value="KAH0930298.1"/>
    <property type="molecule type" value="Genomic_DNA"/>
</dbReference>
<feature type="domain" description="Nodulin-like" evidence="6">
    <location>
        <begin position="9"/>
        <end position="264"/>
    </location>
</feature>
<evidence type="ECO:0000313" key="9">
    <source>
        <dbReference type="Proteomes" id="UP000824890"/>
    </source>
</evidence>
<dbReference type="PANTHER" id="PTHR21576:SF112">
    <property type="entry name" value="NODULIN-LIKE _ MAJOR FACILITATOR SUPERFAMILY PROTEIN"/>
    <property type="match status" value="1"/>
</dbReference>
<keyword evidence="3 5" id="KW-1133">Transmembrane helix</keyword>
<feature type="transmembrane region" description="Helical" evidence="5">
    <location>
        <begin position="861"/>
        <end position="879"/>
    </location>
</feature>
<feature type="transmembrane region" description="Helical" evidence="5">
    <location>
        <begin position="885"/>
        <end position="906"/>
    </location>
</feature>
<keyword evidence="2 5" id="KW-0812">Transmembrane</keyword>
<comment type="caution">
    <text evidence="8">The sequence shown here is derived from an EMBL/GenBank/DDBJ whole genome shotgun (WGS) entry which is preliminary data.</text>
</comment>
<dbReference type="CDD" id="cd17354">
    <property type="entry name" value="MFS_Mch1p_like"/>
    <property type="match status" value="2"/>
</dbReference>
<dbReference type="InterPro" id="IPR010658">
    <property type="entry name" value="Nodulin-like"/>
</dbReference>
<reference evidence="8 9" key="1">
    <citation type="submission" date="2021-05" db="EMBL/GenBank/DDBJ databases">
        <title>Genome Assembly of Synthetic Allotetraploid Brassica napus Reveals Homoeologous Exchanges between Subgenomes.</title>
        <authorList>
            <person name="Davis J.T."/>
        </authorList>
    </citation>
    <scope>NUCLEOTIDE SEQUENCE [LARGE SCALE GENOMIC DNA]</scope>
    <source>
        <strain evidence="9">cv. Da-Ae</strain>
        <tissue evidence="8">Seedling</tissue>
    </source>
</reference>